<evidence type="ECO:0000256" key="18">
    <source>
        <dbReference type="HAMAP-Rule" id="MF_00079"/>
    </source>
</evidence>
<dbReference type="InterPro" id="IPR015867">
    <property type="entry name" value="N-reg_PII/ATP_PRibTrfase_C"/>
</dbReference>
<keyword evidence="22" id="KW-1185">Reference proteome</keyword>
<dbReference type="GO" id="GO:0005737">
    <property type="term" value="C:cytoplasm"/>
    <property type="evidence" value="ECO:0007669"/>
    <property type="project" value="UniProtKB-SubCell"/>
</dbReference>
<dbReference type="InterPro" id="IPR013115">
    <property type="entry name" value="HisG_C"/>
</dbReference>
<comment type="similarity">
    <text evidence="5 18">Belongs to the ATP phosphoribosyltransferase family. Long subfamily.</text>
</comment>
<keyword evidence="15 18" id="KW-0460">Magnesium</keyword>
<evidence type="ECO:0000256" key="5">
    <source>
        <dbReference type="ARBA" id="ARBA00007955"/>
    </source>
</evidence>
<keyword evidence="12 18" id="KW-0479">Metal-binding</keyword>
<dbReference type="InterPro" id="IPR018198">
    <property type="entry name" value="ATP_PRibTrfase_CS"/>
</dbReference>
<evidence type="ECO:0000256" key="17">
    <source>
        <dbReference type="ARBA" id="ARBA00024861"/>
    </source>
</evidence>
<evidence type="ECO:0000256" key="1">
    <source>
        <dbReference type="ARBA" id="ARBA00000915"/>
    </source>
</evidence>
<accession>A0A1G8G459</accession>
<dbReference type="InterPro" id="IPR011322">
    <property type="entry name" value="N-reg_PII-like_a/b"/>
</dbReference>
<dbReference type="FunFam" id="3.30.70.120:FF:000002">
    <property type="entry name" value="ATP phosphoribosyltransferase"/>
    <property type="match status" value="1"/>
</dbReference>
<evidence type="ECO:0000256" key="3">
    <source>
        <dbReference type="ARBA" id="ARBA00004496"/>
    </source>
</evidence>
<comment type="cofactor">
    <cofactor evidence="2 18">
        <name>Mg(2+)</name>
        <dbReference type="ChEBI" id="CHEBI:18420"/>
    </cofactor>
</comment>
<dbReference type="GO" id="GO:0003879">
    <property type="term" value="F:ATP phosphoribosyltransferase activity"/>
    <property type="evidence" value="ECO:0007669"/>
    <property type="project" value="UniProtKB-UniRule"/>
</dbReference>
<dbReference type="EC" id="2.4.2.17" evidence="6 18"/>
<evidence type="ECO:0000256" key="14">
    <source>
        <dbReference type="ARBA" id="ARBA00022840"/>
    </source>
</evidence>
<evidence type="ECO:0000259" key="20">
    <source>
        <dbReference type="Pfam" id="PF08029"/>
    </source>
</evidence>
<keyword evidence="9 18" id="KW-0028">Amino-acid biosynthesis</keyword>
<comment type="pathway">
    <text evidence="4 18">Amino-acid biosynthesis; L-histidine biosynthesis; L-histidine from 5-phospho-alpha-D-ribose 1-diphosphate: step 1/9.</text>
</comment>
<evidence type="ECO:0000313" key="22">
    <source>
        <dbReference type="Proteomes" id="UP000198869"/>
    </source>
</evidence>
<gene>
    <name evidence="18" type="primary">hisG</name>
    <name evidence="21" type="ORF">SAMN05421846_102416</name>
</gene>
<evidence type="ECO:0000256" key="13">
    <source>
        <dbReference type="ARBA" id="ARBA00022741"/>
    </source>
</evidence>
<dbReference type="SUPFAM" id="SSF53850">
    <property type="entry name" value="Periplasmic binding protein-like II"/>
    <property type="match status" value="1"/>
</dbReference>
<keyword evidence="11 18" id="KW-0808">Transferase</keyword>
<dbReference type="NCBIfam" id="TIGR00070">
    <property type="entry name" value="hisG"/>
    <property type="match status" value="1"/>
</dbReference>
<feature type="domain" description="Histidine biosynthesis HisG C-terminal" evidence="20">
    <location>
        <begin position="234"/>
        <end position="306"/>
    </location>
</feature>
<dbReference type="PANTHER" id="PTHR21403:SF8">
    <property type="entry name" value="ATP PHOSPHORIBOSYLTRANSFERASE"/>
    <property type="match status" value="1"/>
</dbReference>
<dbReference type="FunFam" id="3.40.190.10:FF:000008">
    <property type="entry name" value="ATP phosphoribosyltransferase"/>
    <property type="match status" value="1"/>
</dbReference>
<evidence type="ECO:0000256" key="11">
    <source>
        <dbReference type="ARBA" id="ARBA00022679"/>
    </source>
</evidence>
<evidence type="ECO:0000256" key="8">
    <source>
        <dbReference type="ARBA" id="ARBA00022490"/>
    </source>
</evidence>
<dbReference type="EMBL" id="FNDW01000002">
    <property type="protein sequence ID" value="SDH89174.1"/>
    <property type="molecule type" value="Genomic_DNA"/>
</dbReference>
<dbReference type="InterPro" id="IPR020621">
    <property type="entry name" value="ATP-PRT_HisG_long"/>
</dbReference>
<dbReference type="InterPro" id="IPR013820">
    <property type="entry name" value="ATP_PRibTrfase_cat"/>
</dbReference>
<keyword evidence="10 18" id="KW-0328">Glycosyltransferase</keyword>
<dbReference type="GO" id="GO:0000105">
    <property type="term" value="P:L-histidine biosynthetic process"/>
    <property type="evidence" value="ECO:0007669"/>
    <property type="project" value="UniProtKB-UniRule"/>
</dbReference>
<feature type="domain" description="ATP phosphoribosyltransferase catalytic" evidence="19">
    <location>
        <begin position="75"/>
        <end position="229"/>
    </location>
</feature>
<evidence type="ECO:0000256" key="9">
    <source>
        <dbReference type="ARBA" id="ARBA00022605"/>
    </source>
</evidence>
<keyword evidence="14 18" id="KW-0067">ATP-binding</keyword>
<dbReference type="Pfam" id="PF08029">
    <property type="entry name" value="HisG_C"/>
    <property type="match status" value="1"/>
</dbReference>
<evidence type="ECO:0000256" key="6">
    <source>
        <dbReference type="ARBA" id="ARBA00011946"/>
    </source>
</evidence>
<comment type="catalytic activity">
    <reaction evidence="1 18">
        <text>1-(5-phospho-beta-D-ribosyl)-ATP + diphosphate = 5-phospho-alpha-D-ribose 1-diphosphate + ATP</text>
        <dbReference type="Rhea" id="RHEA:18473"/>
        <dbReference type="ChEBI" id="CHEBI:30616"/>
        <dbReference type="ChEBI" id="CHEBI:33019"/>
        <dbReference type="ChEBI" id="CHEBI:58017"/>
        <dbReference type="ChEBI" id="CHEBI:73183"/>
        <dbReference type="EC" id="2.4.2.17"/>
    </reaction>
</comment>
<dbReference type="GO" id="GO:0000287">
    <property type="term" value="F:magnesium ion binding"/>
    <property type="evidence" value="ECO:0007669"/>
    <property type="project" value="UniProtKB-UniRule"/>
</dbReference>
<evidence type="ECO:0000256" key="4">
    <source>
        <dbReference type="ARBA" id="ARBA00004667"/>
    </source>
</evidence>
<evidence type="ECO:0000256" key="10">
    <source>
        <dbReference type="ARBA" id="ARBA00022676"/>
    </source>
</evidence>
<evidence type="ECO:0000256" key="15">
    <source>
        <dbReference type="ARBA" id="ARBA00022842"/>
    </source>
</evidence>
<dbReference type="SUPFAM" id="SSF54913">
    <property type="entry name" value="GlnB-like"/>
    <property type="match status" value="1"/>
</dbReference>
<evidence type="ECO:0000256" key="7">
    <source>
        <dbReference type="ARBA" id="ARBA00020998"/>
    </source>
</evidence>
<dbReference type="Gene3D" id="3.30.70.120">
    <property type="match status" value="1"/>
</dbReference>
<dbReference type="PROSITE" id="PS01316">
    <property type="entry name" value="ATP_P_PHORIBOSYLTR"/>
    <property type="match status" value="1"/>
</dbReference>
<dbReference type="Pfam" id="PF01634">
    <property type="entry name" value="HisG"/>
    <property type="match status" value="1"/>
</dbReference>
<protein>
    <recommendedName>
        <fullName evidence="7 18">ATP phosphoribosyltransferase</fullName>
        <shortName evidence="18">ATP-PRT</shortName>
        <shortName evidence="18">ATP-PRTase</shortName>
        <ecNumber evidence="6 18">2.4.2.17</ecNumber>
    </recommendedName>
</protein>
<evidence type="ECO:0000259" key="19">
    <source>
        <dbReference type="Pfam" id="PF01634"/>
    </source>
</evidence>
<evidence type="ECO:0000256" key="12">
    <source>
        <dbReference type="ARBA" id="ARBA00022723"/>
    </source>
</evidence>
<dbReference type="Proteomes" id="UP000198869">
    <property type="component" value="Unassembled WGS sequence"/>
</dbReference>
<dbReference type="NCBIfam" id="TIGR03455">
    <property type="entry name" value="HisG_C-term"/>
    <property type="match status" value="1"/>
</dbReference>
<dbReference type="PANTHER" id="PTHR21403">
    <property type="entry name" value="ATP PHOSPHORIBOSYLTRANSFERASE ATP-PRTASE"/>
    <property type="match status" value="1"/>
</dbReference>
<evidence type="ECO:0000256" key="2">
    <source>
        <dbReference type="ARBA" id="ARBA00001946"/>
    </source>
</evidence>
<organism evidence="21 22">
    <name type="scientific">Chryseobacterium taeanense</name>
    <dbReference type="NCBI Taxonomy" id="311334"/>
    <lineage>
        <taxon>Bacteria</taxon>
        <taxon>Pseudomonadati</taxon>
        <taxon>Bacteroidota</taxon>
        <taxon>Flavobacteriia</taxon>
        <taxon>Flavobacteriales</taxon>
        <taxon>Weeksellaceae</taxon>
        <taxon>Chryseobacterium group</taxon>
        <taxon>Chryseobacterium</taxon>
    </lineage>
</organism>
<reference evidence="22" key="1">
    <citation type="submission" date="2016-10" db="EMBL/GenBank/DDBJ databases">
        <authorList>
            <person name="Varghese N."/>
            <person name="Submissions S."/>
        </authorList>
    </citation>
    <scope>NUCLEOTIDE SEQUENCE [LARGE SCALE GENOMIC DNA]</scope>
    <source>
        <strain evidence="22">DSM 17071</strain>
    </source>
</reference>
<evidence type="ECO:0000256" key="16">
    <source>
        <dbReference type="ARBA" id="ARBA00023102"/>
    </source>
</evidence>
<comment type="subcellular location">
    <subcellularLocation>
        <location evidence="3 18">Cytoplasm</location>
    </subcellularLocation>
</comment>
<dbReference type="GO" id="GO:0005524">
    <property type="term" value="F:ATP binding"/>
    <property type="evidence" value="ECO:0007669"/>
    <property type="project" value="UniProtKB-KW"/>
</dbReference>
<comment type="function">
    <text evidence="17 18">Catalyzes the condensation of ATP and 5-phosphoribose 1-diphosphate to form N'-(5'-phosphoribosyl)-ATP (PR-ATP). Has a crucial role in the pathway because the rate of histidine biosynthesis seems to be controlled primarily by regulation of HisG enzymatic activity.</text>
</comment>
<evidence type="ECO:0000313" key="21">
    <source>
        <dbReference type="EMBL" id="SDH89174.1"/>
    </source>
</evidence>
<comment type="activity regulation">
    <text evidence="18">Feedback inhibited by histidine.</text>
</comment>
<dbReference type="UniPathway" id="UPA00031">
    <property type="reaction ID" value="UER00006"/>
</dbReference>
<dbReference type="InterPro" id="IPR001348">
    <property type="entry name" value="ATP_PRibTrfase_HisG"/>
</dbReference>
<dbReference type="Gene3D" id="3.40.190.10">
    <property type="entry name" value="Periplasmic binding protein-like II"/>
    <property type="match status" value="2"/>
</dbReference>
<name>A0A1G8G459_9FLAO</name>
<dbReference type="AlphaFoldDB" id="A0A1G8G459"/>
<keyword evidence="8 18" id="KW-0963">Cytoplasm</keyword>
<proteinExistence type="inferred from homology"/>
<dbReference type="HAMAP" id="MF_00079">
    <property type="entry name" value="HisG_Long"/>
    <property type="match status" value="1"/>
</dbReference>
<keyword evidence="13 18" id="KW-0547">Nucleotide-binding</keyword>
<sequence>MFLNIPGIFFNSTSFYLLRLKTIKMSILKIAIQKSGRLYEDSLQLLKDCGIDTNNGKDQLKVSVNNFPMEIMYLRNSDIPQYLEDGVVDVAIVGENLLAEKQKNSNIVQKLGFSKCRVSLAVPKDVETDELSYFQGKKIATSYPNTLKKFLSEQGINSDIHVISGSVEIAPNIGLADGICDIVSSGSTLFKNGLRETITLLQSEAVLAKTSLLSKEKEIILEKFLFRIKAVLKAKNSKYILMNVPDDKISEISAVLPVLKSPTVIPLAEKGWSSIHSVIDEDRFWEVIDQLKEKGAQDILIIPIDKMVI</sequence>
<dbReference type="STRING" id="311334.SAMN05421846_102416"/>
<keyword evidence="16 18" id="KW-0368">Histidine biosynthesis</keyword>